<evidence type="ECO:0000313" key="2">
    <source>
        <dbReference type="EMBL" id="KAK5947233.1"/>
    </source>
</evidence>
<accession>A0ABR0S307</accession>
<dbReference type="Gene3D" id="3.90.550.20">
    <property type="match status" value="1"/>
</dbReference>
<dbReference type="EMBL" id="JAVHJV010000001">
    <property type="protein sequence ID" value="KAK5947233.1"/>
    <property type="molecule type" value="Genomic_DNA"/>
</dbReference>
<evidence type="ECO:0000313" key="3">
    <source>
        <dbReference type="Proteomes" id="UP001334248"/>
    </source>
</evidence>
<dbReference type="SUPFAM" id="SSF53448">
    <property type="entry name" value="Nucleotide-diphospho-sugar transferases"/>
    <property type="match status" value="1"/>
</dbReference>
<feature type="compositionally biased region" description="Low complexity" evidence="1">
    <location>
        <begin position="21"/>
        <end position="31"/>
    </location>
</feature>
<proteinExistence type="predicted"/>
<dbReference type="GeneID" id="89994830"/>
<protein>
    <recommendedName>
        <fullName evidence="4">Capsule polysaccharide biosynthesis protein</fullName>
    </recommendedName>
</protein>
<organism evidence="2 3">
    <name type="scientific">Knufia obscura</name>
    <dbReference type="NCBI Taxonomy" id="1635080"/>
    <lineage>
        <taxon>Eukaryota</taxon>
        <taxon>Fungi</taxon>
        <taxon>Dikarya</taxon>
        <taxon>Ascomycota</taxon>
        <taxon>Pezizomycotina</taxon>
        <taxon>Eurotiomycetes</taxon>
        <taxon>Chaetothyriomycetidae</taxon>
        <taxon>Chaetothyriales</taxon>
        <taxon>Trichomeriaceae</taxon>
        <taxon>Knufia</taxon>
    </lineage>
</organism>
<sequence length="408" mass="45399">MQYPEISGTAPISDPTPPATPSASAVPSALASPPPPKVGSKHIFAFWHTGISTLPPYLLRNIIAWHSRFARSDCNIYVFDSVPSSPLNVANFIDTASPSVVSAAFTNGTLSGEYAAQHTSDLIRYPLLLKYGGVYLDVGILQFGDLNWLWTQHVGNPDSPYDFAGFTMGDPPDGLSIVNFAMMCTPNNPLVLRAHKILRKLWEGKTDTNGLHCHPLVNHLDLMRVSQEVAVTDDVGGKMVINDESMTDYAIQIQAMGAAERWLDPEDDWDGPKYVREKCWLLSMMRHAFVPEQMTGWNGRREWELLCMKLPGPDEEETEDQRLAREIVQKTVSEGWCLKLGHGFSAKLFGGDTLGMLWRKHSGSDCAEGTYAGWLRWAEVHCQQSEPPRALEIPVYQPTRVAPLSEYL</sequence>
<dbReference type="InterPro" id="IPR029044">
    <property type="entry name" value="Nucleotide-diphossugar_trans"/>
</dbReference>
<dbReference type="Pfam" id="PF05704">
    <property type="entry name" value="Caps_synth"/>
    <property type="match status" value="1"/>
</dbReference>
<gene>
    <name evidence="2" type="ORF">PMZ80_001381</name>
</gene>
<dbReference type="Proteomes" id="UP001334248">
    <property type="component" value="Unassembled WGS sequence"/>
</dbReference>
<name>A0ABR0S307_9EURO</name>
<dbReference type="InterPro" id="IPR008441">
    <property type="entry name" value="AfumC-like_glycosyl_Trfase"/>
</dbReference>
<evidence type="ECO:0008006" key="4">
    <source>
        <dbReference type="Google" id="ProtNLM"/>
    </source>
</evidence>
<reference evidence="2 3" key="1">
    <citation type="journal article" date="2023" name="Res Sq">
        <title>Genomic and morphological characterization of Knufia obscura isolated from the Mars 2020 spacecraft assembly facility.</title>
        <authorList>
            <person name="Chander A.M."/>
            <person name="Teixeira M.M."/>
            <person name="Singh N.K."/>
            <person name="Williams M.P."/>
            <person name="Parker C.W."/>
            <person name="Leo P."/>
            <person name="Stajich J.E."/>
            <person name="Torok T."/>
            <person name="Tighe S."/>
            <person name="Mason C.E."/>
            <person name="Venkateswaran K."/>
        </authorList>
    </citation>
    <scope>NUCLEOTIDE SEQUENCE [LARGE SCALE GENOMIC DNA]</scope>
    <source>
        <strain evidence="2 3">CCFEE 5817</strain>
    </source>
</reference>
<dbReference type="RefSeq" id="XP_064735323.1">
    <property type="nucleotide sequence ID" value="XM_064869826.1"/>
</dbReference>
<feature type="region of interest" description="Disordered" evidence="1">
    <location>
        <begin position="1"/>
        <end position="33"/>
    </location>
</feature>
<evidence type="ECO:0000256" key="1">
    <source>
        <dbReference type="SAM" id="MobiDB-lite"/>
    </source>
</evidence>
<keyword evidence="3" id="KW-1185">Reference proteome</keyword>
<comment type="caution">
    <text evidence="2">The sequence shown here is derived from an EMBL/GenBank/DDBJ whole genome shotgun (WGS) entry which is preliminary data.</text>
</comment>